<dbReference type="RefSeq" id="WP_097281675.1">
    <property type="nucleotide sequence ID" value="NZ_OCNJ01000019.1"/>
</dbReference>
<protein>
    <recommendedName>
        <fullName evidence="3">Cobalamin biosynthesis protein CbiG</fullName>
    </recommendedName>
</protein>
<dbReference type="Proteomes" id="UP000219621">
    <property type="component" value="Unassembled WGS sequence"/>
</dbReference>
<dbReference type="EMBL" id="OCNJ01000019">
    <property type="protein sequence ID" value="SOE01541.1"/>
    <property type="molecule type" value="Genomic_DNA"/>
</dbReference>
<dbReference type="AlphaFoldDB" id="A0A286H1B9"/>
<organism evidence="1 2">
    <name type="scientific">Caenispirillum bisanense</name>
    <dbReference type="NCBI Taxonomy" id="414052"/>
    <lineage>
        <taxon>Bacteria</taxon>
        <taxon>Pseudomonadati</taxon>
        <taxon>Pseudomonadota</taxon>
        <taxon>Alphaproteobacteria</taxon>
        <taxon>Rhodospirillales</taxon>
        <taxon>Novispirillaceae</taxon>
        <taxon>Caenispirillum</taxon>
    </lineage>
</organism>
<reference evidence="1 2" key="1">
    <citation type="submission" date="2017-09" db="EMBL/GenBank/DDBJ databases">
        <authorList>
            <person name="Ehlers B."/>
            <person name="Leendertz F.H."/>
        </authorList>
    </citation>
    <scope>NUCLEOTIDE SEQUENCE [LARGE SCALE GENOMIC DNA]</scope>
    <source>
        <strain evidence="1 2">USBA 140</strain>
    </source>
</reference>
<gene>
    <name evidence="1" type="ORF">SAMN05421508_11926</name>
</gene>
<dbReference type="OrthoDB" id="7388866at2"/>
<name>A0A286H1B9_9PROT</name>
<accession>A0A286H1B9</accession>
<sequence>MPAPSVHRIVAVDWSARSGLAPVRPSRDCLWAATARVGAAAEPEATYFRSRLDITRFLQERIAEATAAGERVLIGFDFAFGYPAGTLAALGVEGGWRGMLGLMAGLMQDDGAENTRFAVADRLNARLGGGPGPLWGHPHGRRFEHLAPRRGVFPHVTTDGRALPEFRRVDLPLRGRGLQSVWKICYTASVGGQTLTGLPWLHRLLDDPRVVAWPFDTGFTADPFAVRPGTVAVLAEIWPGLRPIDPRWAGGIRDEGQVKTVADALRTAAERSETAALFAPPAVLADTTLAAVAAGEEGWILGAPYSAGAAAPAQAPRSQA</sequence>
<proteinExistence type="predicted"/>
<evidence type="ECO:0008006" key="3">
    <source>
        <dbReference type="Google" id="ProtNLM"/>
    </source>
</evidence>
<keyword evidence="2" id="KW-1185">Reference proteome</keyword>
<evidence type="ECO:0000313" key="2">
    <source>
        <dbReference type="Proteomes" id="UP000219621"/>
    </source>
</evidence>
<evidence type="ECO:0000313" key="1">
    <source>
        <dbReference type="EMBL" id="SOE01541.1"/>
    </source>
</evidence>